<keyword evidence="3" id="KW-1185">Reference proteome</keyword>
<keyword evidence="1" id="KW-1133">Transmembrane helix</keyword>
<evidence type="ECO:0000313" key="3">
    <source>
        <dbReference type="Proteomes" id="UP000001798"/>
    </source>
</evidence>
<organism evidence="2 3">
    <name type="scientific">Botryotinia fuckeliana (strain B05.10)</name>
    <name type="common">Noble rot fungus</name>
    <name type="synonym">Botrytis cinerea</name>
    <dbReference type="NCBI Taxonomy" id="332648"/>
    <lineage>
        <taxon>Eukaryota</taxon>
        <taxon>Fungi</taxon>
        <taxon>Dikarya</taxon>
        <taxon>Ascomycota</taxon>
        <taxon>Pezizomycotina</taxon>
        <taxon>Leotiomycetes</taxon>
        <taxon>Helotiales</taxon>
        <taxon>Sclerotiniaceae</taxon>
        <taxon>Botrytis</taxon>
    </lineage>
</organism>
<protein>
    <submittedName>
        <fullName evidence="2">Uncharacterized protein</fullName>
    </submittedName>
</protein>
<dbReference type="Proteomes" id="UP000001798">
    <property type="component" value="Chromosome 10"/>
</dbReference>
<dbReference type="AlphaFoldDB" id="A0A384JVJ8"/>
<proteinExistence type="predicted"/>
<evidence type="ECO:0000313" key="2">
    <source>
        <dbReference type="EMBL" id="ATZ54593.1"/>
    </source>
</evidence>
<feature type="transmembrane region" description="Helical" evidence="1">
    <location>
        <begin position="12"/>
        <end position="31"/>
    </location>
</feature>
<keyword evidence="1" id="KW-0812">Transmembrane</keyword>
<evidence type="ECO:0000256" key="1">
    <source>
        <dbReference type="SAM" id="Phobius"/>
    </source>
</evidence>
<reference evidence="2 3" key="3">
    <citation type="journal article" date="2017" name="Mol. Plant Pathol.">
        <title>A gapless genome sequence of the fungus Botrytis cinerea.</title>
        <authorList>
            <person name="Van Kan J.A."/>
            <person name="Stassen J.H."/>
            <person name="Mosbach A."/>
            <person name="Van Der Lee T.A."/>
            <person name="Faino L."/>
            <person name="Farmer A.D."/>
            <person name="Papasotiriou D.G."/>
            <person name="Zhou S."/>
            <person name="Seidl M.F."/>
            <person name="Cottam E."/>
            <person name="Edel D."/>
            <person name="Hahn M."/>
            <person name="Schwartz D.C."/>
            <person name="Dietrich R.A."/>
            <person name="Widdison S."/>
            <person name="Scalliet G."/>
        </authorList>
    </citation>
    <scope>NUCLEOTIDE SEQUENCE [LARGE SCALE GENOMIC DNA]</scope>
    <source>
        <strain evidence="2 3">B05.10</strain>
    </source>
</reference>
<dbReference type="GeneID" id="36394613"/>
<dbReference type="RefSeq" id="XP_024551511.1">
    <property type="nucleotide sequence ID" value="XM_024695717.1"/>
</dbReference>
<sequence length="116" mass="13417">MVSILPDGMSNLEATILFLIIDTIALILRVISRIQTKSTTTTGQFIRYDDWWILAAYLMFASHCILIVCGEYIQSPKQMFYSNVSNRHHENIRYPRTIFSHGFRSSIENAPVAMDW</sequence>
<dbReference type="OrthoDB" id="5378633at2759"/>
<name>A0A384JVJ8_BOTFB</name>
<dbReference type="EMBL" id="CP009814">
    <property type="protein sequence ID" value="ATZ54593.1"/>
    <property type="molecule type" value="Genomic_DNA"/>
</dbReference>
<reference evidence="2 3" key="2">
    <citation type="journal article" date="2012" name="Eukaryot. Cell">
        <title>Genome update of Botrytis cinerea strains B05.10 and T4.</title>
        <authorList>
            <person name="Staats M."/>
            <person name="van Kan J.A."/>
        </authorList>
    </citation>
    <scope>NUCLEOTIDE SEQUENCE [LARGE SCALE GENOMIC DNA]</scope>
    <source>
        <strain evidence="2 3">B05.10</strain>
    </source>
</reference>
<keyword evidence="1" id="KW-0472">Membrane</keyword>
<reference evidence="2 3" key="1">
    <citation type="journal article" date="2011" name="PLoS Genet.">
        <title>Genomic analysis of the necrotrophic fungal pathogens Sclerotinia sclerotiorum and Botrytis cinerea.</title>
        <authorList>
            <person name="Amselem J."/>
            <person name="Cuomo C.A."/>
            <person name="van Kan J.A."/>
            <person name="Viaud M."/>
            <person name="Benito E.P."/>
            <person name="Couloux A."/>
            <person name="Coutinho P.M."/>
            <person name="de Vries R.P."/>
            <person name="Dyer P.S."/>
            <person name="Fillinger S."/>
            <person name="Fournier E."/>
            <person name="Gout L."/>
            <person name="Hahn M."/>
            <person name="Kohn L."/>
            <person name="Lapalu N."/>
            <person name="Plummer K.M."/>
            <person name="Pradier J.M."/>
            <person name="Quevillon E."/>
            <person name="Sharon A."/>
            <person name="Simon A."/>
            <person name="ten Have A."/>
            <person name="Tudzynski B."/>
            <person name="Tudzynski P."/>
            <person name="Wincker P."/>
            <person name="Andrew M."/>
            <person name="Anthouard V."/>
            <person name="Beever R.E."/>
            <person name="Beffa R."/>
            <person name="Benoit I."/>
            <person name="Bouzid O."/>
            <person name="Brault B."/>
            <person name="Chen Z."/>
            <person name="Choquer M."/>
            <person name="Collemare J."/>
            <person name="Cotton P."/>
            <person name="Danchin E.G."/>
            <person name="Da Silva C."/>
            <person name="Gautier A."/>
            <person name="Giraud C."/>
            <person name="Giraud T."/>
            <person name="Gonzalez C."/>
            <person name="Grossetete S."/>
            <person name="Guldener U."/>
            <person name="Henrissat B."/>
            <person name="Howlett B.J."/>
            <person name="Kodira C."/>
            <person name="Kretschmer M."/>
            <person name="Lappartient A."/>
            <person name="Leroch M."/>
            <person name="Levis C."/>
            <person name="Mauceli E."/>
            <person name="Neuveglise C."/>
            <person name="Oeser B."/>
            <person name="Pearson M."/>
            <person name="Poulain J."/>
            <person name="Poussereau N."/>
            <person name="Quesneville H."/>
            <person name="Rascle C."/>
            <person name="Schumacher J."/>
            <person name="Segurens B."/>
            <person name="Sexton A."/>
            <person name="Silva E."/>
            <person name="Sirven C."/>
            <person name="Soanes D.M."/>
            <person name="Talbot N.J."/>
            <person name="Templeton M."/>
            <person name="Yandava C."/>
            <person name="Yarden O."/>
            <person name="Zeng Q."/>
            <person name="Rollins J.A."/>
            <person name="Lebrun M.H."/>
            <person name="Dickman M."/>
        </authorList>
    </citation>
    <scope>NUCLEOTIDE SEQUENCE [LARGE SCALE GENOMIC DNA]</scope>
    <source>
        <strain evidence="2 3">B05.10</strain>
    </source>
</reference>
<dbReference type="VEuPathDB" id="FungiDB:Bcin10g05830"/>
<gene>
    <name evidence="2" type="ORF">BCIN_10g05830</name>
</gene>
<feature type="transmembrane region" description="Helical" evidence="1">
    <location>
        <begin position="51"/>
        <end position="73"/>
    </location>
</feature>
<accession>A0A384JVJ8</accession>